<protein>
    <submittedName>
        <fullName evidence="2">Uncharacterized protein</fullName>
    </submittedName>
</protein>
<dbReference type="EMBL" id="JACZZA010000013">
    <property type="protein sequence ID" value="MBE1162383.1"/>
    <property type="molecule type" value="Genomic_DNA"/>
</dbReference>
<accession>A0ABR9GEC2</accession>
<dbReference type="RefSeq" id="WP_192557226.1">
    <property type="nucleotide sequence ID" value="NZ_JACZZA010000013.1"/>
</dbReference>
<evidence type="ECO:0000313" key="3">
    <source>
        <dbReference type="Proteomes" id="UP000651010"/>
    </source>
</evidence>
<sequence>MSLPINPLGSATLLTSSASLSSMALNQTSSASTATSNVTMQPSVPPEQSASLQAALKALGAEGKLANDLQDVASALAPSMQKIIEERPDLAQASFDFQSDNGSIKVVSTSLNDHDKAWLQQTLNANPSLVKAVQTFHDDATSSYALWADAAGQPLSSPDTQKVSQLADSTFNFMDMLNRGSQAMAHVMGNNGSYTQPDGASINFHQSVNSALSFLVFQKSNQSILQGTDTDTDGSHVLYGAMKGNFFSSPGVIPGFVPETDSNSIGVSATA</sequence>
<feature type="signal peptide" evidence="1">
    <location>
        <begin position="1"/>
        <end position="24"/>
    </location>
</feature>
<keyword evidence="1" id="KW-0732">Signal</keyword>
<reference evidence="2 3" key="1">
    <citation type="submission" date="2020-09" db="EMBL/GenBank/DDBJ databases">
        <title>Dyella sp. 7MK23 isolated from forest soil.</title>
        <authorList>
            <person name="Fu J."/>
        </authorList>
    </citation>
    <scope>NUCLEOTIDE SEQUENCE [LARGE SCALE GENOMIC DNA]</scope>
    <source>
        <strain evidence="2 3">7MK23</strain>
    </source>
</reference>
<evidence type="ECO:0000256" key="1">
    <source>
        <dbReference type="SAM" id="SignalP"/>
    </source>
</evidence>
<evidence type="ECO:0000313" key="2">
    <source>
        <dbReference type="EMBL" id="MBE1162383.1"/>
    </source>
</evidence>
<name>A0ABR9GEC2_9GAMM</name>
<organism evidence="2 3">
    <name type="scientific">Dyella acidiphila</name>
    <dbReference type="NCBI Taxonomy" id="2775866"/>
    <lineage>
        <taxon>Bacteria</taxon>
        <taxon>Pseudomonadati</taxon>
        <taxon>Pseudomonadota</taxon>
        <taxon>Gammaproteobacteria</taxon>
        <taxon>Lysobacterales</taxon>
        <taxon>Rhodanobacteraceae</taxon>
        <taxon>Dyella</taxon>
    </lineage>
</organism>
<keyword evidence="3" id="KW-1185">Reference proteome</keyword>
<gene>
    <name evidence="2" type="ORF">IGX34_18515</name>
</gene>
<proteinExistence type="predicted"/>
<dbReference type="Proteomes" id="UP000651010">
    <property type="component" value="Unassembled WGS sequence"/>
</dbReference>
<comment type="caution">
    <text evidence="2">The sequence shown here is derived from an EMBL/GenBank/DDBJ whole genome shotgun (WGS) entry which is preliminary data.</text>
</comment>
<feature type="chain" id="PRO_5045400872" evidence="1">
    <location>
        <begin position="25"/>
        <end position="271"/>
    </location>
</feature>